<dbReference type="InterPro" id="IPR005331">
    <property type="entry name" value="Sulfotransferase"/>
</dbReference>
<dbReference type="GO" id="GO:0008146">
    <property type="term" value="F:sulfotransferase activity"/>
    <property type="evidence" value="ECO:0007669"/>
    <property type="project" value="InterPro"/>
</dbReference>
<dbReference type="AlphaFoldDB" id="A0A6C0J6C8"/>
<protein>
    <submittedName>
        <fullName evidence="1">Uncharacterized protein</fullName>
    </submittedName>
</protein>
<name>A0A6C0J6C8_9ZZZZ</name>
<proteinExistence type="predicted"/>
<dbReference type="Gene3D" id="3.40.50.300">
    <property type="entry name" value="P-loop containing nucleotide triphosphate hydrolases"/>
    <property type="match status" value="1"/>
</dbReference>
<evidence type="ECO:0000313" key="1">
    <source>
        <dbReference type="EMBL" id="QHU01192.1"/>
    </source>
</evidence>
<reference evidence="1" key="1">
    <citation type="journal article" date="2020" name="Nature">
        <title>Giant virus diversity and host interactions through global metagenomics.</title>
        <authorList>
            <person name="Schulz F."/>
            <person name="Roux S."/>
            <person name="Paez-Espino D."/>
            <person name="Jungbluth S."/>
            <person name="Walsh D.A."/>
            <person name="Denef V.J."/>
            <person name="McMahon K.D."/>
            <person name="Konstantinidis K.T."/>
            <person name="Eloe-Fadrosh E.A."/>
            <person name="Kyrpides N.C."/>
            <person name="Woyke T."/>
        </authorList>
    </citation>
    <scope>NUCLEOTIDE SEQUENCE</scope>
    <source>
        <strain evidence="1">GVMAG-M-3300025860-25</strain>
    </source>
</reference>
<dbReference type="GO" id="GO:0016020">
    <property type="term" value="C:membrane"/>
    <property type="evidence" value="ECO:0007669"/>
    <property type="project" value="InterPro"/>
</dbReference>
<dbReference type="SUPFAM" id="SSF52540">
    <property type="entry name" value="P-loop containing nucleoside triphosphate hydrolases"/>
    <property type="match status" value="1"/>
</dbReference>
<dbReference type="EMBL" id="MN740335">
    <property type="protein sequence ID" value="QHU01192.1"/>
    <property type="molecule type" value="Genomic_DNA"/>
</dbReference>
<sequence>MYNNINYEEYNTSTGFITDHHPLIKGKMPVHSGCENIKKVFPDIFDSYFKFCVVRNPYDRIVSRYFWDLKINEIKKNLSFKEYLENEDKKRINK</sequence>
<organism evidence="1">
    <name type="scientific">viral metagenome</name>
    <dbReference type="NCBI Taxonomy" id="1070528"/>
    <lineage>
        <taxon>unclassified sequences</taxon>
        <taxon>metagenomes</taxon>
        <taxon>organismal metagenomes</taxon>
    </lineage>
</organism>
<dbReference type="InterPro" id="IPR027417">
    <property type="entry name" value="P-loop_NTPase"/>
</dbReference>
<dbReference type="Pfam" id="PF03567">
    <property type="entry name" value="Sulfotransfer_2"/>
    <property type="match status" value="1"/>
</dbReference>
<accession>A0A6C0J6C8</accession>